<evidence type="ECO:0000256" key="8">
    <source>
        <dbReference type="ARBA" id="ARBA00022643"/>
    </source>
</evidence>
<evidence type="ECO:0000256" key="9">
    <source>
        <dbReference type="ARBA" id="ARBA00022975"/>
    </source>
</evidence>
<evidence type="ECO:0000256" key="3">
    <source>
        <dbReference type="ARBA" id="ARBA00005161"/>
    </source>
</evidence>
<proteinExistence type="inferred from homology"/>
<dbReference type="STRING" id="47879.AXG94_24400"/>
<dbReference type="GO" id="GO:0006207">
    <property type="term" value="P:'de novo' pyrimidine nucleobase biosynthetic process"/>
    <property type="evidence" value="ECO:0007669"/>
    <property type="project" value="UniProtKB-UniRule"/>
</dbReference>
<comment type="function">
    <text evidence="1 13">Catalyzes the conversion of dihydroorotate to orotate with quinone as electron acceptor.</text>
</comment>
<dbReference type="Gene3D" id="3.20.20.70">
    <property type="entry name" value="Aldolase class I"/>
    <property type="match status" value="1"/>
</dbReference>
<evidence type="ECO:0000256" key="13">
    <source>
        <dbReference type="HAMAP-Rule" id="MF_00225"/>
    </source>
</evidence>
<feature type="binding site" evidence="13">
    <location>
        <position position="333"/>
    </location>
    <ligand>
        <name>FMN</name>
        <dbReference type="ChEBI" id="CHEBI:58210"/>
    </ligand>
</feature>
<evidence type="ECO:0000256" key="11">
    <source>
        <dbReference type="ARBA" id="ARBA00023136"/>
    </source>
</evidence>
<comment type="caution">
    <text evidence="15">The sequence shown here is derived from an EMBL/GenBank/DDBJ whole genome shotgun (WGS) entry which is preliminary data.</text>
</comment>
<feature type="binding site" evidence="13">
    <location>
        <position position="282"/>
    </location>
    <ligand>
        <name>FMN</name>
        <dbReference type="ChEBI" id="CHEBI:58210"/>
    </ligand>
</feature>
<keyword evidence="8 13" id="KW-0288">FMN</keyword>
<dbReference type="EMBL" id="RBOJ01000092">
    <property type="protein sequence ID" value="RMM46083.1"/>
    <property type="molecule type" value="Genomic_DNA"/>
</dbReference>
<dbReference type="GO" id="GO:0106430">
    <property type="term" value="F:dihydroorotate dehydrogenase (quinone) activity"/>
    <property type="evidence" value="ECO:0007669"/>
    <property type="project" value="UniProtKB-EC"/>
</dbReference>
<evidence type="ECO:0000256" key="10">
    <source>
        <dbReference type="ARBA" id="ARBA00023002"/>
    </source>
</evidence>
<dbReference type="Proteomes" id="UP000270661">
    <property type="component" value="Unassembled WGS sequence"/>
</dbReference>
<comment type="pathway">
    <text evidence="3 13">Pyrimidine metabolism; UMP biosynthesis via de novo pathway; orotate from (S)-dihydroorotate (quinone route): step 1/1.</text>
</comment>
<feature type="binding site" evidence="13">
    <location>
        <position position="237"/>
    </location>
    <ligand>
        <name>FMN</name>
        <dbReference type="ChEBI" id="CHEBI:58210"/>
    </ligand>
</feature>
<keyword evidence="16" id="KW-1185">Reference proteome</keyword>
<feature type="binding site" evidence="13">
    <location>
        <begin position="311"/>
        <end position="312"/>
    </location>
    <ligand>
        <name>substrate</name>
    </ligand>
</feature>
<evidence type="ECO:0000313" key="16">
    <source>
        <dbReference type="Proteomes" id="UP000270661"/>
    </source>
</evidence>
<comment type="catalytic activity">
    <reaction evidence="12 13">
        <text>(S)-dihydroorotate + a quinone = orotate + a quinol</text>
        <dbReference type="Rhea" id="RHEA:30187"/>
        <dbReference type="ChEBI" id="CHEBI:24646"/>
        <dbReference type="ChEBI" id="CHEBI:30839"/>
        <dbReference type="ChEBI" id="CHEBI:30864"/>
        <dbReference type="ChEBI" id="CHEBI:132124"/>
        <dbReference type="EC" id="1.3.5.2"/>
    </reaction>
</comment>
<dbReference type="SUPFAM" id="SSF51395">
    <property type="entry name" value="FMN-linked oxidoreductases"/>
    <property type="match status" value="1"/>
</dbReference>
<accession>A0A3M3E8W1</accession>
<comment type="subcellular location">
    <subcellularLocation>
        <location evidence="2 13">Cell membrane</location>
        <topology evidence="2 13">Peripheral membrane protein</topology>
    </subcellularLocation>
</comment>
<dbReference type="CDD" id="cd04738">
    <property type="entry name" value="DHOD_2_like"/>
    <property type="match status" value="1"/>
</dbReference>
<feature type="binding site" evidence="13">
    <location>
        <position position="310"/>
    </location>
    <ligand>
        <name>FMN</name>
        <dbReference type="ChEBI" id="CHEBI:58210"/>
    </ligand>
</feature>
<sequence length="405" mass="42798">MPEQGRMTTPLSFKPCGTHSIAGMSVDEQRGARHMPSALFCAGTSLEPRLRGYNRRLISSPESKPPMYTLARELLFKLSPETSHDLSLDLIGAGGRLGLNGLLCKAPATLPVNVMGLQFPNPVGLAAGLDKNGAAIDGFAQLGFGFVEIGTVTPRPQPGNPKPRLFRLPQAEAIINRMGFNNLGVDHLLTRVAAAKYKGVLGINIGKNFDTPVERAVDDYLICLDKVYAHASYVTVNVSSPNTPGLRSLQFGDSLKQLLADLARRRAELAVIHGRHVPLAIKIAPDMTDEETAQVAQALVETGMDAVIATNTTLGREGVEGLEHGDEAGGLSGAPVRDKSTHTVKVLAGELAGRLPIIAAGGITEGRHAAEKITAGASLVQIYSGFIYKGPALIRESVDAIAALG</sequence>
<dbReference type="HAMAP" id="MF_00225">
    <property type="entry name" value="DHO_dh_type2"/>
    <property type="match status" value="1"/>
</dbReference>
<protein>
    <recommendedName>
        <fullName evidence="13">Dihydroorotate dehydrogenase (quinone)</fullName>
        <ecNumber evidence="13">1.3.5.2</ecNumber>
    </recommendedName>
    <alternativeName>
        <fullName evidence="13">DHOdehase</fullName>
        <shortName evidence="13">DHOD</shortName>
        <shortName evidence="13">DHODase</shortName>
    </alternativeName>
    <alternativeName>
        <fullName evidence="13">Dihydroorotate oxidase</fullName>
    </alternativeName>
</protein>
<feature type="binding site" evidence="13">
    <location>
        <begin position="176"/>
        <end position="180"/>
    </location>
    <ligand>
        <name>substrate</name>
    </ligand>
</feature>
<dbReference type="PANTHER" id="PTHR48109">
    <property type="entry name" value="DIHYDROOROTATE DEHYDROGENASE (QUINONE), MITOCHONDRIAL-RELATED"/>
    <property type="match status" value="1"/>
</dbReference>
<evidence type="ECO:0000256" key="7">
    <source>
        <dbReference type="ARBA" id="ARBA00022630"/>
    </source>
</evidence>
<dbReference type="InterPro" id="IPR050074">
    <property type="entry name" value="DHO_dehydrogenase"/>
</dbReference>
<dbReference type="AlphaFoldDB" id="A0A3M3E8W1"/>
<evidence type="ECO:0000256" key="6">
    <source>
        <dbReference type="ARBA" id="ARBA00022475"/>
    </source>
</evidence>
<dbReference type="FunFam" id="3.20.20.70:FF:000028">
    <property type="entry name" value="Dihydroorotate dehydrogenase (quinone)"/>
    <property type="match status" value="1"/>
</dbReference>
<dbReference type="GO" id="GO:0044205">
    <property type="term" value="P:'de novo' UMP biosynthetic process"/>
    <property type="evidence" value="ECO:0007669"/>
    <property type="project" value="UniProtKB-UniRule"/>
</dbReference>
<feature type="binding site" evidence="13">
    <location>
        <position position="362"/>
    </location>
    <ligand>
        <name>FMN</name>
        <dbReference type="ChEBI" id="CHEBI:58210"/>
    </ligand>
</feature>
<dbReference type="InterPro" id="IPR005719">
    <property type="entry name" value="Dihydroorotate_DH_2"/>
</dbReference>
<dbReference type="PANTHER" id="PTHR48109:SF4">
    <property type="entry name" value="DIHYDROOROTATE DEHYDROGENASE (QUINONE), MITOCHONDRIAL"/>
    <property type="match status" value="1"/>
</dbReference>
<dbReference type="EC" id="1.3.5.2" evidence="13"/>
<dbReference type="PROSITE" id="PS00911">
    <property type="entry name" value="DHODEHASE_1"/>
    <property type="match status" value="1"/>
</dbReference>
<evidence type="ECO:0000256" key="5">
    <source>
        <dbReference type="ARBA" id="ARBA00011245"/>
    </source>
</evidence>
<evidence type="ECO:0000256" key="4">
    <source>
        <dbReference type="ARBA" id="ARBA00005359"/>
    </source>
</evidence>
<dbReference type="InterPro" id="IPR005720">
    <property type="entry name" value="Dihydroorotate_DH_cat"/>
</dbReference>
<feature type="binding site" evidence="13">
    <location>
        <position position="151"/>
    </location>
    <ligand>
        <name>FMN</name>
        <dbReference type="ChEBI" id="CHEBI:58210"/>
    </ligand>
</feature>
<keyword evidence="9 13" id="KW-0665">Pyrimidine biosynthesis</keyword>
<dbReference type="InterPro" id="IPR001295">
    <property type="entry name" value="Dihydroorotate_DH_CS"/>
</dbReference>
<keyword evidence="7 13" id="KW-0285">Flavoprotein</keyword>
<dbReference type="NCBIfam" id="NF003645">
    <property type="entry name" value="PRK05286.1-2"/>
    <property type="match status" value="1"/>
</dbReference>
<dbReference type="NCBIfam" id="NF003652">
    <property type="entry name" value="PRK05286.2-5"/>
    <property type="match status" value="1"/>
</dbReference>
<evidence type="ECO:0000256" key="1">
    <source>
        <dbReference type="ARBA" id="ARBA00003125"/>
    </source>
</evidence>
<keyword evidence="10 13" id="KW-0560">Oxidoreductase</keyword>
<dbReference type="GO" id="GO:0005737">
    <property type="term" value="C:cytoplasm"/>
    <property type="evidence" value="ECO:0007669"/>
    <property type="project" value="InterPro"/>
</dbReference>
<keyword evidence="11 13" id="KW-0472">Membrane</keyword>
<dbReference type="NCBIfam" id="NF003646">
    <property type="entry name" value="PRK05286.1-4"/>
    <property type="match status" value="1"/>
</dbReference>
<organism evidence="15 16">
    <name type="scientific">Pseudomonas corrugata</name>
    <dbReference type="NCBI Taxonomy" id="47879"/>
    <lineage>
        <taxon>Bacteria</taxon>
        <taxon>Pseudomonadati</taxon>
        <taxon>Pseudomonadota</taxon>
        <taxon>Gammaproteobacteria</taxon>
        <taxon>Pseudomonadales</taxon>
        <taxon>Pseudomonadaceae</taxon>
        <taxon>Pseudomonas</taxon>
    </lineage>
</organism>
<evidence type="ECO:0000256" key="2">
    <source>
        <dbReference type="ARBA" id="ARBA00004202"/>
    </source>
</evidence>
<comment type="similarity">
    <text evidence="4 13">Belongs to the dihydroorotate dehydrogenase family. Type 2 subfamily.</text>
</comment>
<feature type="binding site" evidence="13">
    <location>
        <begin position="127"/>
        <end position="131"/>
    </location>
    <ligand>
        <name>FMN</name>
        <dbReference type="ChEBI" id="CHEBI:58210"/>
    </ligand>
</feature>
<dbReference type="UniPathway" id="UPA00070">
    <property type="reaction ID" value="UER00946"/>
</dbReference>
<feature type="binding site" evidence="13">
    <location>
        <position position="204"/>
    </location>
    <ligand>
        <name>FMN</name>
        <dbReference type="ChEBI" id="CHEBI:58210"/>
    </ligand>
</feature>
<dbReference type="InterPro" id="IPR013785">
    <property type="entry name" value="Aldolase_TIM"/>
</dbReference>
<dbReference type="NCBIfam" id="TIGR01036">
    <property type="entry name" value="pyrD_sub2"/>
    <property type="match status" value="1"/>
</dbReference>
<feature type="active site" description="Nucleophile" evidence="13">
    <location>
        <position position="240"/>
    </location>
</feature>
<evidence type="ECO:0000313" key="15">
    <source>
        <dbReference type="EMBL" id="RMM46083.1"/>
    </source>
</evidence>
<feature type="domain" description="Dihydroorotate dehydrogenase catalytic" evidence="14">
    <location>
        <begin position="110"/>
        <end position="399"/>
    </location>
</feature>
<comment type="subunit">
    <text evidence="5 13">Monomer.</text>
</comment>
<evidence type="ECO:0000256" key="12">
    <source>
        <dbReference type="ARBA" id="ARBA00048639"/>
    </source>
</evidence>
<feature type="binding site" evidence="13">
    <location>
        <position position="131"/>
    </location>
    <ligand>
        <name>substrate</name>
    </ligand>
</feature>
<dbReference type="GO" id="GO:0005886">
    <property type="term" value="C:plasma membrane"/>
    <property type="evidence" value="ECO:0007669"/>
    <property type="project" value="UniProtKB-SubCell"/>
</dbReference>
<comment type="cofactor">
    <cofactor evidence="13">
        <name>FMN</name>
        <dbReference type="ChEBI" id="CHEBI:58210"/>
    </cofactor>
    <text evidence="13">Binds 1 FMN per subunit.</text>
</comment>
<keyword evidence="6 13" id="KW-1003">Cell membrane</keyword>
<feature type="binding site" evidence="13">
    <location>
        <position position="237"/>
    </location>
    <ligand>
        <name>substrate</name>
    </ligand>
</feature>
<feature type="binding site" evidence="13">
    <location>
        <begin position="383"/>
        <end position="384"/>
    </location>
    <ligand>
        <name>FMN</name>
        <dbReference type="ChEBI" id="CHEBI:58210"/>
    </ligand>
</feature>
<dbReference type="NCBIfam" id="NF003644">
    <property type="entry name" value="PRK05286.1-1"/>
    <property type="match status" value="1"/>
</dbReference>
<gene>
    <name evidence="13" type="primary">pyrD</name>
    <name evidence="15" type="ORF">ALQ77_100087</name>
</gene>
<dbReference type="Pfam" id="PF01180">
    <property type="entry name" value="DHO_dh"/>
    <property type="match status" value="1"/>
</dbReference>
<reference evidence="15 16" key="1">
    <citation type="submission" date="2018-08" db="EMBL/GenBank/DDBJ databases">
        <title>Recombination of ecologically and evolutionarily significant loci maintains genetic cohesion in the Pseudomonas syringae species complex.</title>
        <authorList>
            <person name="Dillon M."/>
            <person name="Thakur S."/>
            <person name="Almeida R.N.D."/>
            <person name="Weir B.S."/>
            <person name="Guttman D.S."/>
        </authorList>
    </citation>
    <scope>NUCLEOTIDE SEQUENCE [LARGE SCALE GENOMIC DNA]</scope>
    <source>
        <strain evidence="15 16">NCPPB2445</strain>
    </source>
</reference>
<feature type="binding site" evidence="13">
    <location>
        <position position="242"/>
    </location>
    <ligand>
        <name>substrate</name>
    </ligand>
</feature>
<name>A0A3M3E8W1_9PSED</name>
<evidence type="ECO:0000259" key="14">
    <source>
        <dbReference type="Pfam" id="PF01180"/>
    </source>
</evidence>